<accession>A0A1I4PP75</accession>
<evidence type="ECO:0000256" key="6">
    <source>
        <dbReference type="SAM" id="Phobius"/>
    </source>
</evidence>
<organism evidence="8 9">
    <name type="scientific">Ectothiorhodospira mobilis</name>
    <dbReference type="NCBI Taxonomy" id="195064"/>
    <lineage>
        <taxon>Bacteria</taxon>
        <taxon>Pseudomonadati</taxon>
        <taxon>Pseudomonadota</taxon>
        <taxon>Gammaproteobacteria</taxon>
        <taxon>Chromatiales</taxon>
        <taxon>Ectothiorhodospiraceae</taxon>
        <taxon>Ectothiorhodospira</taxon>
    </lineage>
</organism>
<dbReference type="Proteomes" id="UP000199556">
    <property type="component" value="Unassembled WGS sequence"/>
</dbReference>
<keyword evidence="9" id="KW-1185">Reference proteome</keyword>
<name>A0A1I4PP75_ECTMO</name>
<feature type="domain" description="Lipopolysaccharide assembly protein A" evidence="7">
    <location>
        <begin position="24"/>
        <end position="85"/>
    </location>
</feature>
<dbReference type="EMBL" id="FOUO01000002">
    <property type="protein sequence ID" value="SFM29165.1"/>
    <property type="molecule type" value="Genomic_DNA"/>
</dbReference>
<evidence type="ECO:0000256" key="1">
    <source>
        <dbReference type="ARBA" id="ARBA00022475"/>
    </source>
</evidence>
<reference evidence="8 9" key="1">
    <citation type="submission" date="2016-10" db="EMBL/GenBank/DDBJ databases">
        <authorList>
            <person name="de Groot N.N."/>
        </authorList>
    </citation>
    <scope>NUCLEOTIDE SEQUENCE [LARGE SCALE GENOMIC DNA]</scope>
    <source>
        <strain evidence="8 9">DSM 4180</strain>
    </source>
</reference>
<keyword evidence="2 6" id="KW-0812">Transmembrane</keyword>
<dbReference type="Pfam" id="PF06305">
    <property type="entry name" value="LapA_dom"/>
    <property type="match status" value="1"/>
</dbReference>
<keyword evidence="3 6" id="KW-1133">Transmembrane helix</keyword>
<feature type="coiled-coil region" evidence="5">
    <location>
        <begin position="64"/>
        <end position="91"/>
    </location>
</feature>
<dbReference type="InterPro" id="IPR010445">
    <property type="entry name" value="LapA_dom"/>
</dbReference>
<feature type="transmembrane region" description="Helical" evidence="6">
    <location>
        <begin position="41"/>
        <end position="65"/>
    </location>
</feature>
<evidence type="ECO:0000313" key="9">
    <source>
        <dbReference type="Proteomes" id="UP000199556"/>
    </source>
</evidence>
<dbReference type="OrthoDB" id="5796631at2"/>
<dbReference type="RefSeq" id="WP_090483495.1">
    <property type="nucleotide sequence ID" value="NZ_FOUO01000002.1"/>
</dbReference>
<sequence length="97" mass="10742">MSRLILILFSIVAVLLGASFTVINSDNVAVNLYLQTYQVPMALVVFISMFLGAIIGALACSGLVMRRGRDMRQLRKKCKRAEDEIARLRQLPSTGKV</sequence>
<evidence type="ECO:0000256" key="5">
    <source>
        <dbReference type="SAM" id="Coils"/>
    </source>
</evidence>
<evidence type="ECO:0000256" key="4">
    <source>
        <dbReference type="ARBA" id="ARBA00023136"/>
    </source>
</evidence>
<keyword evidence="4 6" id="KW-0472">Membrane</keyword>
<dbReference type="AlphaFoldDB" id="A0A1I4PP75"/>
<keyword evidence="1" id="KW-1003">Cell membrane</keyword>
<evidence type="ECO:0000313" key="8">
    <source>
        <dbReference type="EMBL" id="SFM29165.1"/>
    </source>
</evidence>
<gene>
    <name evidence="8" type="ORF">SAMN05421721_10275</name>
</gene>
<evidence type="ECO:0000256" key="2">
    <source>
        <dbReference type="ARBA" id="ARBA00022692"/>
    </source>
</evidence>
<protein>
    <submittedName>
        <fullName evidence="8">Uncharacterized integral membrane protein</fullName>
    </submittedName>
</protein>
<dbReference type="STRING" id="195064.SAMN05421721_10275"/>
<evidence type="ECO:0000259" key="7">
    <source>
        <dbReference type="Pfam" id="PF06305"/>
    </source>
</evidence>
<proteinExistence type="predicted"/>
<evidence type="ECO:0000256" key="3">
    <source>
        <dbReference type="ARBA" id="ARBA00022989"/>
    </source>
</evidence>
<dbReference type="GO" id="GO:0005886">
    <property type="term" value="C:plasma membrane"/>
    <property type="evidence" value="ECO:0007669"/>
    <property type="project" value="InterPro"/>
</dbReference>
<keyword evidence="5" id="KW-0175">Coiled coil</keyword>